<dbReference type="GO" id="GO:0006281">
    <property type="term" value="P:DNA repair"/>
    <property type="evidence" value="ECO:0007669"/>
    <property type="project" value="InterPro"/>
</dbReference>
<dbReference type="InterPro" id="IPR036614">
    <property type="entry name" value="RusA-like_sf"/>
</dbReference>
<dbReference type="GO" id="GO:0006310">
    <property type="term" value="P:DNA recombination"/>
    <property type="evidence" value="ECO:0007669"/>
    <property type="project" value="InterPro"/>
</dbReference>
<accession>A0A6J5QLU4</accession>
<name>A0A6J5QLU4_9CAUD</name>
<protein>
    <submittedName>
        <fullName evidence="1">Uncharacterized protein</fullName>
    </submittedName>
</protein>
<sequence>MRLTIISRGADGIIPPRTKKTSGRIVRCGKFPKLLPSKAFEEWQAGAVGDLRKCVSRAVDYPVNCNASIYRDALRGDAVGFYQAIADLLEVAGVVLNDRLIVSWDGSRLLKDAKLPRVEVELTPV</sequence>
<dbReference type="GO" id="GO:0000287">
    <property type="term" value="F:magnesium ion binding"/>
    <property type="evidence" value="ECO:0007669"/>
    <property type="project" value="InterPro"/>
</dbReference>
<proteinExistence type="predicted"/>
<reference evidence="1" key="1">
    <citation type="submission" date="2020-05" db="EMBL/GenBank/DDBJ databases">
        <authorList>
            <person name="Chiriac C."/>
            <person name="Salcher M."/>
            <person name="Ghai R."/>
            <person name="Kavagutti S V."/>
        </authorList>
    </citation>
    <scope>NUCLEOTIDE SEQUENCE</scope>
</reference>
<evidence type="ECO:0000313" key="1">
    <source>
        <dbReference type="EMBL" id="CAB4184742.1"/>
    </source>
</evidence>
<dbReference type="Gene3D" id="3.30.1330.70">
    <property type="entry name" value="Holliday junction resolvase RusA"/>
    <property type="match status" value="1"/>
</dbReference>
<dbReference type="EMBL" id="LR797061">
    <property type="protein sequence ID" value="CAB4184742.1"/>
    <property type="molecule type" value="Genomic_DNA"/>
</dbReference>
<organism evidence="1">
    <name type="scientific">uncultured Caudovirales phage</name>
    <dbReference type="NCBI Taxonomy" id="2100421"/>
    <lineage>
        <taxon>Viruses</taxon>
        <taxon>Duplodnaviria</taxon>
        <taxon>Heunggongvirae</taxon>
        <taxon>Uroviricota</taxon>
        <taxon>Caudoviricetes</taxon>
        <taxon>Peduoviridae</taxon>
        <taxon>Maltschvirus</taxon>
        <taxon>Maltschvirus maltsch</taxon>
    </lineage>
</organism>
<gene>
    <name evidence="1" type="ORF">UFOVP1122_28</name>
</gene>